<evidence type="ECO:0000313" key="1">
    <source>
        <dbReference type="EMBL" id="MEY9816341.1"/>
    </source>
</evidence>
<keyword evidence="2" id="KW-1185">Reference proteome</keyword>
<organism evidence="1 2">
    <name type="scientific">Streptomyces albogriseolus</name>
    <dbReference type="NCBI Taxonomy" id="1887"/>
    <lineage>
        <taxon>Bacteria</taxon>
        <taxon>Bacillati</taxon>
        <taxon>Actinomycetota</taxon>
        <taxon>Actinomycetes</taxon>
        <taxon>Kitasatosporales</taxon>
        <taxon>Streptomycetaceae</taxon>
        <taxon>Streptomyces</taxon>
        <taxon>Streptomyces albogriseolus group</taxon>
    </lineage>
</organism>
<dbReference type="EMBL" id="JBGCBD010000002">
    <property type="protein sequence ID" value="MEY9816341.1"/>
    <property type="molecule type" value="Genomic_DNA"/>
</dbReference>
<sequence>MNDLSSYELREADSIVFRLWDTRMSWCIRVFEEVDLSGVLVVKRIRTVDAAPLRLALRDILPVSAQNGWGAANSARLKLPVAILPKDPLLTFDVQVAGQAAHRISKSETVRLHAGYLVHAARQAGLTAPLPVANFFSAISNFQPGVWRIYLRGAASADSQPLRAYLDDGLFGTEGVLDDATFDVFLEMRDWFREFISPYAPYDHYSSAQNPLLALPDMKAAGLDVSPQGIEASLTALAYFLLEAKELAAEGEPSAQNFLRSYADFGRRWVALSECKVPLDEPFSIVMSEKRGILFEENLHKLKPSGDRFNDFFWMRKTLVRRTAFRDAETNQVNIVVTDPNVELVGVEPLTEKNDGIDVPLQLYKTPEVFYISSSSPSRSHRLKLVCRVQPSMTVRWLHWLILLAMVATPVGIGLAWEMFTWVTTGHLALMLTPITFAASLLLVREASPLSSELTSTFRRIITVGIGLLWVSVIALYLGQVVHTSEHSLQPKLSNQPK</sequence>
<evidence type="ECO:0000313" key="2">
    <source>
        <dbReference type="Proteomes" id="UP001565447"/>
    </source>
</evidence>
<proteinExistence type="predicted"/>
<protein>
    <submittedName>
        <fullName evidence="1">Uncharacterized protein</fullName>
    </submittedName>
</protein>
<comment type="caution">
    <text evidence="1">The sequence shown here is derived from an EMBL/GenBank/DDBJ whole genome shotgun (WGS) entry which is preliminary data.</text>
</comment>
<dbReference type="Proteomes" id="UP001565447">
    <property type="component" value="Unassembled WGS sequence"/>
</dbReference>
<accession>A0ACC6UYI5</accession>
<gene>
    <name evidence="1" type="ORF">RKD21_006598</name>
</gene>
<reference evidence="1" key="1">
    <citation type="submission" date="2024-07" db="EMBL/GenBank/DDBJ databases">
        <title>Genome sequencing of plant associated microbes to promote plant fitness in Sorghum bicolor and Oryza sativa.</title>
        <authorList>
            <person name="Coleman-Derr D."/>
        </authorList>
    </citation>
    <scope>NUCLEOTIDE SEQUENCE</scope>
    <source>
        <strain evidence="1">SAI-173</strain>
    </source>
</reference>
<name>A0ACC6UYI5_STRAO</name>